<organism evidence="2 3">
    <name type="scientific">Salmonella phage BP12C</name>
    <dbReference type="NCBI Taxonomy" id="1543203"/>
    <lineage>
        <taxon>Viruses</taxon>
        <taxon>Duplodnaviria</taxon>
        <taxon>Heunggongvirae</taxon>
        <taxon>Uroviricota</taxon>
        <taxon>Caudoviricetes</taxon>
        <taxon>Casjensviridae</taxon>
        <taxon>Chivirus</taxon>
        <taxon>Chivirus BP12C</taxon>
        <taxon>Salmonella virus BP12C</taxon>
    </lineage>
</organism>
<dbReference type="Proteomes" id="UP000203971">
    <property type="component" value="Segment"/>
</dbReference>
<feature type="domain" description="DUF7609" evidence="1">
    <location>
        <begin position="41"/>
        <end position="124"/>
    </location>
</feature>
<dbReference type="GeneID" id="29124899"/>
<dbReference type="KEGG" id="vg:29124899"/>
<keyword evidence="3" id="KW-1185">Reference proteome</keyword>
<evidence type="ECO:0000313" key="3">
    <source>
        <dbReference type="Proteomes" id="UP000203971"/>
    </source>
</evidence>
<dbReference type="Pfam" id="PF24582">
    <property type="entry name" value="DUF7609"/>
    <property type="match status" value="1"/>
</dbReference>
<dbReference type="OrthoDB" id="16702at10239"/>
<dbReference type="RefSeq" id="YP_009300889.1">
    <property type="nucleotide sequence ID" value="NC_031228.1"/>
</dbReference>
<gene>
    <name evidence="2" type="ORF">BP12C_14</name>
</gene>
<evidence type="ECO:0000259" key="1">
    <source>
        <dbReference type="Pfam" id="PF24582"/>
    </source>
</evidence>
<accession>A0A140XFW9</accession>
<proteinExistence type="predicted"/>
<dbReference type="InterPro" id="IPR056028">
    <property type="entry name" value="DUF7609"/>
</dbReference>
<sequence>MIHEPTGAIPMSKELSPAELTGAMMTTEPDVELPSRVRVYSVVGNLIALEVGGVYTLSQELPLDRTLSQVQDEANALKAKMRASLNSSIRNAMKHHGQRFSMESALVTYPSGRMFIQAVVTCTATDVADDDEV</sequence>
<reference evidence="3" key="1">
    <citation type="submission" date="2014-08" db="EMBL/GenBank/DDBJ databases">
        <authorList>
            <person name="Mandeville R."/>
        </authorList>
    </citation>
    <scope>NUCLEOTIDE SEQUENCE [LARGE SCALE GENOMIC DNA]</scope>
</reference>
<protein>
    <recommendedName>
        <fullName evidence="1">DUF7609 domain-containing protein</fullName>
    </recommendedName>
</protein>
<dbReference type="EMBL" id="KM366098">
    <property type="protein sequence ID" value="AIT13739.1"/>
    <property type="molecule type" value="Genomic_DNA"/>
</dbReference>
<name>A0A140XFW9_9CAUD</name>
<evidence type="ECO:0000313" key="2">
    <source>
        <dbReference type="EMBL" id="AIT13739.1"/>
    </source>
</evidence>